<dbReference type="PROSITE" id="PS00463">
    <property type="entry name" value="ZN2_CY6_FUNGAL_1"/>
    <property type="match status" value="1"/>
</dbReference>
<dbReference type="PANTHER" id="PTHR31944:SF131">
    <property type="entry name" value="HEME-RESPONSIVE ZINC FINGER TRANSCRIPTION FACTOR HAP1"/>
    <property type="match status" value="1"/>
</dbReference>
<protein>
    <recommendedName>
        <fullName evidence="8">Zn(2)-C6 fungal-type domain-containing protein</fullName>
    </recommendedName>
</protein>
<dbReference type="Gene3D" id="4.10.240.10">
    <property type="entry name" value="Zn(2)-C6 fungal-type DNA-binding domain"/>
    <property type="match status" value="1"/>
</dbReference>
<dbReference type="PROSITE" id="PS50048">
    <property type="entry name" value="ZN2_CY6_FUNGAL_2"/>
    <property type="match status" value="1"/>
</dbReference>
<dbReference type="CDD" id="cd12148">
    <property type="entry name" value="fungal_TF_MHR"/>
    <property type="match status" value="1"/>
</dbReference>
<gene>
    <name evidence="9" type="ORF">EDD36DRAFT_470889</name>
</gene>
<evidence type="ECO:0000313" key="9">
    <source>
        <dbReference type="EMBL" id="KAI1618503.1"/>
    </source>
</evidence>
<sequence>MADASSQLSSSATKRPRPVISCLECRRKKLKCDRTHPCQQCIKIGRPGQCEYQSGVEPLPNIAYALASPAKRQRIHSPSVEAVDRGITVPNGSHDLPVSSAGRGVIEDLQERVARLENAILAGNTAREESQNPHTAAPMSLEANGTHADESNGPSTSQPLKLMFKEACLFMSHLQDTAIKSEMASLRNDLQTIHYSVEINNHRLWHQPAPPQLLDQQPFDLPPFHICEKLATLYFDNMEHCFRVLHYPSFRNQLKILFTDGLGKDACSFGFLPQLIGVLAFAITIGTHPECVAAASCAILEPSRALDFMSNFLSKARPRQRYTLPVMQTKALLLICKWAFLQPMDDLLRLGGEILRDALIMKLSEDPSKLAGIDIFEGELRRRLWMSIVETDLMLSLMCKMPCMVPAYTSKPPQNINDDELYADIDSLPQSRPVEEWTDGLCQYVLSQSFPRRLSACKETEGTTHVRFADIRHHLTYLEKILQELPSPLRFTYQGDQASKTPPRLLARMELDFSIRRPLMHLYTCAATTPYRWLRAIMSDDYHFPRVLWALPLIRCPLTSYLLLSITHAKSLSLFDPRYSEIDVPQPEGYWDFFHNLYRMEMGLAILGLCLEIKKLASLASMDGEPSHPGGPRSAVVTKTSLIHSVQDTLEPLKLRLSHMGGNFKDLVYFTIVVTSLLPEHPGQTKEDVIREMLQELAQECLSQLRKDDVPIVASPHNNHALGDSASAGNGAFAGTGTYDPSWADFPTLDIFEPLDQVDLSGDSAT</sequence>
<dbReference type="PANTHER" id="PTHR31944">
    <property type="entry name" value="HEME-RESPONSIVE ZINC FINGER TRANSCRIPTION FACTOR HAP1"/>
    <property type="match status" value="1"/>
</dbReference>
<proteinExistence type="predicted"/>
<dbReference type="InterPro" id="IPR036864">
    <property type="entry name" value="Zn2-C6_fun-type_DNA-bd_sf"/>
</dbReference>
<dbReference type="Proteomes" id="UP001203852">
    <property type="component" value="Unassembled WGS sequence"/>
</dbReference>
<evidence type="ECO:0000256" key="4">
    <source>
        <dbReference type="ARBA" id="ARBA00023125"/>
    </source>
</evidence>
<keyword evidence="10" id="KW-1185">Reference proteome</keyword>
<evidence type="ECO:0000256" key="3">
    <source>
        <dbReference type="ARBA" id="ARBA00023015"/>
    </source>
</evidence>
<dbReference type="GO" id="GO:0001228">
    <property type="term" value="F:DNA-binding transcription activator activity, RNA polymerase II-specific"/>
    <property type="evidence" value="ECO:0007669"/>
    <property type="project" value="TreeGrafter"/>
</dbReference>
<keyword evidence="4" id="KW-0238">DNA-binding</keyword>
<dbReference type="Pfam" id="PF04082">
    <property type="entry name" value="Fungal_trans"/>
    <property type="match status" value="1"/>
</dbReference>
<keyword evidence="3" id="KW-0805">Transcription regulation</keyword>
<evidence type="ECO:0000256" key="6">
    <source>
        <dbReference type="ARBA" id="ARBA00023242"/>
    </source>
</evidence>
<evidence type="ECO:0000256" key="7">
    <source>
        <dbReference type="SAM" id="MobiDB-lite"/>
    </source>
</evidence>
<dbReference type="GO" id="GO:0006351">
    <property type="term" value="P:DNA-templated transcription"/>
    <property type="evidence" value="ECO:0007669"/>
    <property type="project" value="InterPro"/>
</dbReference>
<reference evidence="9" key="1">
    <citation type="journal article" date="2022" name="bioRxiv">
        <title>Deciphering the potential niche of two novel black yeast fungi from a biological soil crust based on their genomes, phenotypes, and melanin regulation.</title>
        <authorList>
            <consortium name="DOE Joint Genome Institute"/>
            <person name="Carr E.C."/>
            <person name="Barton Q."/>
            <person name="Grambo S."/>
            <person name="Sullivan M."/>
            <person name="Renfro C.M."/>
            <person name="Kuo A."/>
            <person name="Pangilinan J."/>
            <person name="Lipzen A."/>
            <person name="Keymanesh K."/>
            <person name="Savage E."/>
            <person name="Barry K."/>
            <person name="Grigoriev I.V."/>
            <person name="Riekhof W.R."/>
            <person name="Harris S.S."/>
        </authorList>
    </citation>
    <scope>NUCLEOTIDE SEQUENCE</scope>
    <source>
        <strain evidence="9">JF 03-4F</strain>
    </source>
</reference>
<keyword evidence="6" id="KW-0539">Nucleus</keyword>
<evidence type="ECO:0000259" key="8">
    <source>
        <dbReference type="PROSITE" id="PS50048"/>
    </source>
</evidence>
<dbReference type="GO" id="GO:0008270">
    <property type="term" value="F:zinc ion binding"/>
    <property type="evidence" value="ECO:0007669"/>
    <property type="project" value="InterPro"/>
</dbReference>
<dbReference type="AlphaFoldDB" id="A0AAN6IIB1"/>
<feature type="region of interest" description="Disordered" evidence="7">
    <location>
        <begin position="124"/>
        <end position="157"/>
    </location>
</feature>
<dbReference type="GO" id="GO:0000978">
    <property type="term" value="F:RNA polymerase II cis-regulatory region sequence-specific DNA binding"/>
    <property type="evidence" value="ECO:0007669"/>
    <property type="project" value="TreeGrafter"/>
</dbReference>
<dbReference type="Pfam" id="PF00172">
    <property type="entry name" value="Zn_clus"/>
    <property type="match status" value="1"/>
</dbReference>
<keyword evidence="5" id="KW-0804">Transcription</keyword>
<dbReference type="SUPFAM" id="SSF57701">
    <property type="entry name" value="Zn2/Cys6 DNA-binding domain"/>
    <property type="match status" value="1"/>
</dbReference>
<dbReference type="InterPro" id="IPR001138">
    <property type="entry name" value="Zn2Cys6_DnaBD"/>
</dbReference>
<comment type="caution">
    <text evidence="9">The sequence shown here is derived from an EMBL/GenBank/DDBJ whole genome shotgun (WGS) entry which is preliminary data.</text>
</comment>
<dbReference type="EMBL" id="MU404350">
    <property type="protein sequence ID" value="KAI1618503.1"/>
    <property type="molecule type" value="Genomic_DNA"/>
</dbReference>
<dbReference type="SMART" id="SM00066">
    <property type="entry name" value="GAL4"/>
    <property type="match status" value="1"/>
</dbReference>
<dbReference type="InterPro" id="IPR051430">
    <property type="entry name" value="Fungal_TF_Env_Response"/>
</dbReference>
<evidence type="ECO:0000256" key="5">
    <source>
        <dbReference type="ARBA" id="ARBA00023163"/>
    </source>
</evidence>
<keyword evidence="1" id="KW-0479">Metal-binding</keyword>
<dbReference type="CDD" id="cd00067">
    <property type="entry name" value="GAL4"/>
    <property type="match status" value="1"/>
</dbReference>
<dbReference type="InterPro" id="IPR007219">
    <property type="entry name" value="XnlR_reg_dom"/>
</dbReference>
<accession>A0AAN6IIB1</accession>
<organism evidence="9 10">
    <name type="scientific">Exophiala viscosa</name>
    <dbReference type="NCBI Taxonomy" id="2486360"/>
    <lineage>
        <taxon>Eukaryota</taxon>
        <taxon>Fungi</taxon>
        <taxon>Dikarya</taxon>
        <taxon>Ascomycota</taxon>
        <taxon>Pezizomycotina</taxon>
        <taxon>Eurotiomycetes</taxon>
        <taxon>Chaetothyriomycetidae</taxon>
        <taxon>Chaetothyriales</taxon>
        <taxon>Herpotrichiellaceae</taxon>
        <taxon>Exophiala</taxon>
    </lineage>
</organism>
<evidence type="ECO:0000256" key="2">
    <source>
        <dbReference type="ARBA" id="ARBA00022833"/>
    </source>
</evidence>
<feature type="domain" description="Zn(2)-C6 fungal-type" evidence="8">
    <location>
        <begin position="21"/>
        <end position="52"/>
    </location>
</feature>
<name>A0AAN6IIB1_9EURO</name>
<evidence type="ECO:0000256" key="1">
    <source>
        <dbReference type="ARBA" id="ARBA00022723"/>
    </source>
</evidence>
<keyword evidence="2" id="KW-0862">Zinc</keyword>
<evidence type="ECO:0000313" key="10">
    <source>
        <dbReference type="Proteomes" id="UP001203852"/>
    </source>
</evidence>
<dbReference type="GO" id="GO:0005634">
    <property type="term" value="C:nucleus"/>
    <property type="evidence" value="ECO:0007669"/>
    <property type="project" value="TreeGrafter"/>
</dbReference>